<dbReference type="AlphaFoldDB" id="A0A073CMR6"/>
<dbReference type="eggNOG" id="COG0322">
    <property type="taxonomic scope" value="Bacteria"/>
</dbReference>
<dbReference type="RefSeq" id="WP_042156608.1">
    <property type="nucleotide sequence ID" value="NZ_CM002803.1"/>
</dbReference>
<accession>A0A073CMR6</accession>
<evidence type="ECO:0000313" key="2">
    <source>
        <dbReference type="EMBL" id="KEI69038.1"/>
    </source>
</evidence>
<dbReference type="SUPFAM" id="SSF82771">
    <property type="entry name" value="GIY-YIG endonuclease"/>
    <property type="match status" value="1"/>
</dbReference>
<gene>
    <name evidence="2" type="ORF">A19Y_4370</name>
</gene>
<dbReference type="Proteomes" id="UP000027395">
    <property type="component" value="Chromosome"/>
</dbReference>
<dbReference type="PROSITE" id="PS50164">
    <property type="entry name" value="GIY_YIG"/>
    <property type="match status" value="1"/>
</dbReference>
<evidence type="ECO:0000313" key="3">
    <source>
        <dbReference type="Proteomes" id="UP000027395"/>
    </source>
</evidence>
<dbReference type="Pfam" id="PF01541">
    <property type="entry name" value="GIY-YIG"/>
    <property type="match status" value="1"/>
</dbReference>
<sequence>MTEFIDPFKLPYVDLLDRKNLPNCPAIYFAIDSQNRVLYVGQATNLATRWKNHRRVYQLQEINKDSLVRIAWQPWTLEDLSEAERYFINNSKKDLK</sequence>
<keyword evidence="3" id="KW-1185">Reference proteome</keyword>
<dbReference type="STRING" id="388467.A19Y_4370"/>
<dbReference type="InterPro" id="IPR035901">
    <property type="entry name" value="GIY-YIG_endonuc_sf"/>
</dbReference>
<dbReference type="HOGENOM" id="CLU_2357297_0_0_3"/>
<dbReference type="InterPro" id="IPR000305">
    <property type="entry name" value="GIY-YIG_endonuc"/>
</dbReference>
<dbReference type="CDD" id="cd00719">
    <property type="entry name" value="GIY-YIG_SF"/>
    <property type="match status" value="1"/>
</dbReference>
<dbReference type="PATRIC" id="fig|388467.6.peg.4307"/>
<reference evidence="2 3" key="1">
    <citation type="journal article" date="2014" name="Appl. Environ. Microbiol.">
        <title>Elucidation of insertion elements encoded on plasmids and in vitro construction of shuttle vectors from the toxic cyanobacterium Planktothrix.</title>
        <authorList>
            <person name="Christiansen G."/>
            <person name="Goesmann A."/>
            <person name="Kurmayer R."/>
        </authorList>
    </citation>
    <scope>NUCLEOTIDE SEQUENCE [LARGE SCALE GENOMIC DNA]</scope>
    <source>
        <strain evidence="2 3">NIVA-CYA 126/8</strain>
    </source>
</reference>
<evidence type="ECO:0000259" key="1">
    <source>
        <dbReference type="PROSITE" id="PS50164"/>
    </source>
</evidence>
<feature type="domain" description="GIY-YIG" evidence="1">
    <location>
        <begin position="23"/>
        <end position="96"/>
    </location>
</feature>
<protein>
    <recommendedName>
        <fullName evidence="1">GIY-YIG domain-containing protein</fullName>
    </recommendedName>
</protein>
<name>A0A073CMR6_PLAA1</name>
<dbReference type="Gene3D" id="3.40.1440.10">
    <property type="entry name" value="GIY-YIG endonuclease"/>
    <property type="match status" value="1"/>
</dbReference>
<organism evidence="2 3">
    <name type="scientific">Planktothrix agardhii (strain NIVA-CYA 126/8)</name>
    <dbReference type="NCBI Taxonomy" id="388467"/>
    <lineage>
        <taxon>Bacteria</taxon>
        <taxon>Bacillati</taxon>
        <taxon>Cyanobacteriota</taxon>
        <taxon>Cyanophyceae</taxon>
        <taxon>Oscillatoriophycideae</taxon>
        <taxon>Oscillatoriales</taxon>
        <taxon>Microcoleaceae</taxon>
        <taxon>Planktothrix</taxon>
    </lineage>
</organism>
<proteinExistence type="predicted"/>
<dbReference type="EMBL" id="CM002803">
    <property type="protein sequence ID" value="KEI69038.1"/>
    <property type="molecule type" value="Genomic_DNA"/>
</dbReference>